<proteinExistence type="inferred from homology"/>
<evidence type="ECO:0000256" key="12">
    <source>
        <dbReference type="ARBA" id="ARBA00023317"/>
    </source>
</evidence>
<evidence type="ECO:0000259" key="15">
    <source>
        <dbReference type="Pfam" id="PF00224"/>
    </source>
</evidence>
<feature type="compositionally biased region" description="Polar residues" evidence="13">
    <location>
        <begin position="586"/>
        <end position="596"/>
    </location>
</feature>
<dbReference type="VEuPathDB" id="ToxoDB:TGP89_299070"/>
<feature type="region of interest" description="Disordered" evidence="13">
    <location>
        <begin position="815"/>
        <end position="843"/>
    </location>
</feature>
<protein>
    <recommendedName>
        <fullName evidence="4">pyruvate kinase</fullName>
        <ecNumber evidence="4">2.7.1.40</ecNumber>
    </recommendedName>
</protein>
<dbReference type="InterPro" id="IPR015795">
    <property type="entry name" value="Pyrv_Knase_C"/>
</dbReference>
<evidence type="ECO:0000259" key="16">
    <source>
        <dbReference type="Pfam" id="PF02887"/>
    </source>
</evidence>
<comment type="cofactor">
    <cofactor evidence="1">
        <name>K(+)</name>
        <dbReference type="ChEBI" id="CHEBI:29103"/>
    </cofactor>
</comment>
<evidence type="ECO:0000256" key="11">
    <source>
        <dbReference type="ARBA" id="ARBA00023152"/>
    </source>
</evidence>
<dbReference type="GO" id="GO:0000287">
    <property type="term" value="F:magnesium ion binding"/>
    <property type="evidence" value="ECO:0007669"/>
    <property type="project" value="InterPro"/>
</dbReference>
<evidence type="ECO:0000256" key="9">
    <source>
        <dbReference type="ARBA" id="ARBA00022840"/>
    </source>
</evidence>
<dbReference type="Proteomes" id="UP000028828">
    <property type="component" value="Unassembled WGS sequence"/>
</dbReference>
<dbReference type="GO" id="GO:0016301">
    <property type="term" value="F:kinase activity"/>
    <property type="evidence" value="ECO:0007669"/>
    <property type="project" value="UniProtKB-KW"/>
</dbReference>
<evidence type="ECO:0000256" key="8">
    <source>
        <dbReference type="ARBA" id="ARBA00022777"/>
    </source>
</evidence>
<feature type="compositionally biased region" description="Polar residues" evidence="13">
    <location>
        <begin position="822"/>
        <end position="837"/>
    </location>
</feature>
<evidence type="ECO:0000256" key="13">
    <source>
        <dbReference type="SAM" id="MobiDB-lite"/>
    </source>
</evidence>
<gene>
    <name evidence="17" type="ORF">TGP89_299070</name>
</gene>
<dbReference type="GO" id="GO:0005524">
    <property type="term" value="F:ATP binding"/>
    <property type="evidence" value="ECO:0007669"/>
    <property type="project" value="UniProtKB-KW"/>
</dbReference>
<dbReference type="AlphaFoldDB" id="A0A086KPZ6"/>
<reference evidence="17 18" key="1">
    <citation type="submission" date="2014-03" db="EMBL/GenBank/DDBJ databases">
        <authorList>
            <person name="Sibley D."/>
            <person name="Venepally P."/>
            <person name="Karamycheva S."/>
            <person name="Hadjithomas M."/>
            <person name="Khan A."/>
            <person name="Brunk B."/>
            <person name="Roos D."/>
            <person name="Caler E."/>
            <person name="Lorenzi H."/>
        </authorList>
    </citation>
    <scope>NUCLEOTIDE SEQUENCE [LARGE SCALE GENOMIC DNA]</scope>
    <source>
        <strain evidence="18">p89</strain>
    </source>
</reference>
<evidence type="ECO:0000256" key="10">
    <source>
        <dbReference type="ARBA" id="ARBA00022842"/>
    </source>
</evidence>
<evidence type="ECO:0000313" key="18">
    <source>
        <dbReference type="Proteomes" id="UP000028828"/>
    </source>
</evidence>
<dbReference type="InterPro" id="IPR036918">
    <property type="entry name" value="Pyrv_Knase_C_sf"/>
</dbReference>
<organism evidence="17 18">
    <name type="scientific">Toxoplasma gondii p89</name>
    <dbReference type="NCBI Taxonomy" id="943119"/>
    <lineage>
        <taxon>Eukaryota</taxon>
        <taxon>Sar</taxon>
        <taxon>Alveolata</taxon>
        <taxon>Apicomplexa</taxon>
        <taxon>Conoidasida</taxon>
        <taxon>Coccidia</taxon>
        <taxon>Eucoccidiorida</taxon>
        <taxon>Eimeriorina</taxon>
        <taxon>Sarcocystidae</taxon>
        <taxon>Toxoplasma</taxon>
    </lineage>
</organism>
<feature type="transmembrane region" description="Helical" evidence="14">
    <location>
        <begin position="76"/>
        <end position="96"/>
    </location>
</feature>
<evidence type="ECO:0000313" key="17">
    <source>
        <dbReference type="EMBL" id="KFG46464.1"/>
    </source>
</evidence>
<dbReference type="EC" id="2.7.1.40" evidence="4"/>
<dbReference type="InterPro" id="IPR015793">
    <property type="entry name" value="Pyrv_Knase_brl"/>
</dbReference>
<dbReference type="EMBL" id="AEYI02000690">
    <property type="protein sequence ID" value="KFG46464.1"/>
    <property type="molecule type" value="Genomic_DNA"/>
</dbReference>
<comment type="similarity">
    <text evidence="3">Belongs to the pyruvate kinase family.</text>
</comment>
<keyword evidence="11" id="KW-0324">Glycolysis</keyword>
<comment type="pathway">
    <text evidence="2">Carbohydrate degradation; glycolysis; pyruvate from D-glyceraldehyde 3-phosphate: step 5/5.</text>
</comment>
<dbReference type="OrthoDB" id="108365at2759"/>
<dbReference type="SUPFAM" id="SSF51621">
    <property type="entry name" value="Phosphoenolpyruvate/pyruvate domain"/>
    <property type="match status" value="1"/>
</dbReference>
<dbReference type="UniPathway" id="UPA00109">
    <property type="reaction ID" value="UER00188"/>
</dbReference>
<dbReference type="FunFam" id="3.40.1380.20:FF:000022">
    <property type="entry name" value="Pyruvate kinase PyKII"/>
    <property type="match status" value="1"/>
</dbReference>
<feature type="domain" description="Pyruvate kinase barrel" evidence="15">
    <location>
        <begin position="510"/>
        <end position="582"/>
    </location>
</feature>
<dbReference type="GO" id="GO:0030955">
    <property type="term" value="F:potassium ion binding"/>
    <property type="evidence" value="ECO:0007669"/>
    <property type="project" value="InterPro"/>
</dbReference>
<dbReference type="InterPro" id="IPR040442">
    <property type="entry name" value="Pyrv_kinase-like_dom_sf"/>
</dbReference>
<feature type="domain" description="Pyruvate kinase barrel" evidence="15">
    <location>
        <begin position="348"/>
        <end position="485"/>
    </location>
</feature>
<dbReference type="InterPro" id="IPR015806">
    <property type="entry name" value="Pyrv_Knase_insert_dom_sf"/>
</dbReference>
<keyword evidence="6" id="KW-0479">Metal-binding</keyword>
<keyword evidence="14" id="KW-0812">Transmembrane</keyword>
<feature type="compositionally biased region" description="Basic and acidic residues" evidence="13">
    <location>
        <begin position="597"/>
        <end position="607"/>
    </location>
</feature>
<evidence type="ECO:0000256" key="1">
    <source>
        <dbReference type="ARBA" id="ARBA00001958"/>
    </source>
</evidence>
<feature type="region of interest" description="Disordered" evidence="13">
    <location>
        <begin position="760"/>
        <end position="799"/>
    </location>
</feature>
<feature type="region of interest" description="Disordered" evidence="13">
    <location>
        <begin position="225"/>
        <end position="249"/>
    </location>
</feature>
<dbReference type="InterPro" id="IPR001697">
    <property type="entry name" value="Pyr_Knase"/>
</dbReference>
<evidence type="ECO:0000256" key="2">
    <source>
        <dbReference type="ARBA" id="ARBA00004997"/>
    </source>
</evidence>
<dbReference type="Pfam" id="PF02887">
    <property type="entry name" value="PK_C"/>
    <property type="match status" value="1"/>
</dbReference>
<name>A0A086KPZ6_TOXGO</name>
<feature type="region of interest" description="Disordered" evidence="13">
    <location>
        <begin position="315"/>
        <end position="343"/>
    </location>
</feature>
<dbReference type="GO" id="GO:0004743">
    <property type="term" value="F:pyruvate kinase activity"/>
    <property type="evidence" value="ECO:0007669"/>
    <property type="project" value="UniProtKB-EC"/>
</dbReference>
<evidence type="ECO:0000256" key="5">
    <source>
        <dbReference type="ARBA" id="ARBA00022679"/>
    </source>
</evidence>
<feature type="compositionally biased region" description="Basic and acidic residues" evidence="13">
    <location>
        <begin position="779"/>
        <end position="799"/>
    </location>
</feature>
<keyword evidence="9" id="KW-0067">ATP-binding</keyword>
<keyword evidence="7" id="KW-0547">Nucleotide-binding</keyword>
<evidence type="ECO:0000256" key="7">
    <source>
        <dbReference type="ARBA" id="ARBA00022741"/>
    </source>
</evidence>
<evidence type="ECO:0000256" key="6">
    <source>
        <dbReference type="ARBA" id="ARBA00022723"/>
    </source>
</evidence>
<sequence length="988" mass="106756">MDDGGAEFSSSRANGFASMNFPTCGSEKPVRKNSSGFRSTRTEAHIDLQNFSRFPGGERGLREHSLSVRVSSRPRLLLRLFFFCFLALLLSAMAPLRPSPASVCTRVAAVATGHRRVGLPSMDFPRVFESRALQRSGSQARKVLFSTGTEKTRVQPDFSAQKAQNLRQRTCDCLADLTQGISHRPIRHECPVRFHREASVPPVAPHIGFLSSRLAEGVSSSSFAAPASSRAGKAGQDASLLPTSSSGRRPTETAAFLLTGFSSSPSACSPFAASLSREESGPRAGLETHRGMLSAASPALARKSFDFRGSALRHFSSSGGHRGSSDSKISPGHSDKSGEPLDLPVFTSTKQIATIGPASWDYEEIERLFLAGVDVFRLNMSHGLLTEKHQQLLHVRHLEKVYKHPIAVLADLPGPKFRLGVFNNDEATLETGKSFILDSSTQPGDASRVQLPHPEILSVLRPDDIVLMDDGKVKLRVTEVFADTTALSRGLGDIESVSHTASPGSSVVRAPAVRCTVLVGGRISSKKGVNVPSARLPISALSARDRELARTVASWGVDWIALSFVQSADDVHELRRELREAAEAAGSTTAQYAAEQNRSESHVDRGDASGAGCRIRPDISVMVKIEKPIALENIAEIVAAADGIMVARGDLGVELPNIAWLPRVQKRLVSLCREAGKPVVVATQMLESMMQAPLPTRAEVSDVANAVYDGADAVMLSGETAAGNAPARVACMQRLGIEGVENDPSFWELEDQRRQARLRAAERCASTGTSALRVPRANKGREQELEKGSELQGESRDRTEEILSRFLPGRREHLAFSEADRQGNTSGDTNQGTSKTEQGADESDAWVEHTAAAVARQSGAKAIVVFGENEALLQRLATLRPTAPVLAVTECVHTARRLKMYWGIYPVLLEAEDQANVESRARRPASLDDQLRLACEFARKEKFATESTDNLVVLGRLPGGRENGTNSDKTTARLTRPILTVCTLESGR</sequence>
<keyword evidence="14" id="KW-0472">Membrane</keyword>
<evidence type="ECO:0000256" key="14">
    <source>
        <dbReference type="SAM" id="Phobius"/>
    </source>
</evidence>
<evidence type="ECO:0000256" key="3">
    <source>
        <dbReference type="ARBA" id="ARBA00008663"/>
    </source>
</evidence>
<keyword evidence="12 17" id="KW-0670">Pyruvate</keyword>
<keyword evidence="5 17" id="KW-0808">Transferase</keyword>
<dbReference type="SUPFAM" id="SSF52935">
    <property type="entry name" value="PK C-terminal domain-like"/>
    <property type="match status" value="1"/>
</dbReference>
<keyword evidence="8 17" id="KW-0418">Kinase</keyword>
<feature type="region of interest" description="Disordered" evidence="13">
    <location>
        <begin position="585"/>
        <end position="609"/>
    </location>
</feature>
<evidence type="ECO:0000256" key="4">
    <source>
        <dbReference type="ARBA" id="ARBA00012142"/>
    </source>
</evidence>
<accession>A0A086KPZ6</accession>
<dbReference type="InterPro" id="IPR015813">
    <property type="entry name" value="Pyrv/PenolPyrv_kinase-like_dom"/>
</dbReference>
<dbReference type="Gene3D" id="2.40.33.10">
    <property type="entry name" value="PK beta-barrel domain-like"/>
    <property type="match status" value="1"/>
</dbReference>
<dbReference type="Gene3D" id="3.40.1380.20">
    <property type="entry name" value="Pyruvate kinase, C-terminal domain"/>
    <property type="match status" value="1"/>
</dbReference>
<dbReference type="Gene3D" id="3.20.20.60">
    <property type="entry name" value="Phosphoenolpyruvate-binding domains"/>
    <property type="match status" value="1"/>
</dbReference>
<feature type="domain" description="Pyruvate kinase C-terminal" evidence="16">
    <location>
        <begin position="849"/>
        <end position="967"/>
    </location>
</feature>
<dbReference type="InterPro" id="IPR011037">
    <property type="entry name" value="Pyrv_Knase-like_insert_dom_sf"/>
</dbReference>
<keyword evidence="10" id="KW-0460">Magnesium</keyword>
<dbReference type="PANTHER" id="PTHR11817">
    <property type="entry name" value="PYRUVATE KINASE"/>
    <property type="match status" value="1"/>
</dbReference>
<dbReference type="SUPFAM" id="SSF50800">
    <property type="entry name" value="PK beta-barrel domain-like"/>
    <property type="match status" value="1"/>
</dbReference>
<feature type="domain" description="Pyruvate kinase barrel" evidence="15">
    <location>
        <begin position="618"/>
        <end position="727"/>
    </location>
</feature>
<dbReference type="Pfam" id="PF00224">
    <property type="entry name" value="PK"/>
    <property type="match status" value="3"/>
</dbReference>
<comment type="caution">
    <text evidence="17">The sequence shown here is derived from an EMBL/GenBank/DDBJ whole genome shotgun (WGS) entry which is preliminary data.</text>
</comment>
<keyword evidence="14" id="KW-1133">Transmembrane helix</keyword>